<feature type="chain" id="PRO_5003978891" evidence="7">
    <location>
        <begin position="22"/>
        <end position="281"/>
    </location>
</feature>
<feature type="compositionally biased region" description="Basic and acidic residues" evidence="5">
    <location>
        <begin position="249"/>
        <end position="266"/>
    </location>
</feature>
<sequence>MFIFTFRVLSILLLLYSLSDASIPKELADHFNTQKGGRNQFLTIIGVQLTILTLLLNVLKYRRAHNFIYPIALATEFTISITFWFFYFTNPANLMRPIPGVETLLPFYMDIVYHLLPLLALIVEAFVIDLSAISLSPCTFAMVPIAYYIWAAYLSKSNGVWPYPMLDNMSSTKRMIYFGYYTLIGIVSSQIFVSVARRISRHCFKAKNDEPRQNVPENEDEQPRQVEQDVSSEDEQPSHVEDVSNEDEQPSHVEDVSSEDDQRSHTQEQSTPNTEQEENEK</sequence>
<keyword evidence="4 6" id="KW-0472">Membrane</keyword>
<dbReference type="Proteomes" id="UP000011185">
    <property type="component" value="Unassembled WGS sequence"/>
</dbReference>
<protein>
    <submittedName>
        <fullName evidence="8">Putative transporter</fullName>
    </submittedName>
</protein>
<dbReference type="PANTHER" id="PTHR10989">
    <property type="entry name" value="ANDROGEN-INDUCED PROTEIN 1-RELATED"/>
    <property type="match status" value="1"/>
</dbReference>
<accession>L7JYI5</accession>
<evidence type="ECO:0000256" key="7">
    <source>
        <dbReference type="SAM" id="SignalP"/>
    </source>
</evidence>
<feature type="region of interest" description="Disordered" evidence="5">
    <location>
        <begin position="207"/>
        <end position="281"/>
    </location>
</feature>
<dbReference type="VEuPathDB" id="MicrosporidiaDB:THOM_0522"/>
<evidence type="ECO:0000256" key="4">
    <source>
        <dbReference type="ARBA" id="ARBA00023136"/>
    </source>
</evidence>
<evidence type="ECO:0000256" key="1">
    <source>
        <dbReference type="ARBA" id="ARBA00004127"/>
    </source>
</evidence>
<feature type="signal peptide" evidence="7">
    <location>
        <begin position="1"/>
        <end position="21"/>
    </location>
</feature>
<name>L7JYI5_TRAHO</name>
<gene>
    <name evidence="8" type="ORF">THOM_0522</name>
</gene>
<dbReference type="PANTHER" id="PTHR10989:SF16">
    <property type="entry name" value="AT02829P-RELATED"/>
    <property type="match status" value="1"/>
</dbReference>
<dbReference type="GO" id="GO:0016020">
    <property type="term" value="C:membrane"/>
    <property type="evidence" value="ECO:0007669"/>
    <property type="project" value="InterPro"/>
</dbReference>
<keyword evidence="7" id="KW-0732">Signal</keyword>
<evidence type="ECO:0000313" key="9">
    <source>
        <dbReference type="Proteomes" id="UP000011185"/>
    </source>
</evidence>
<feature type="transmembrane region" description="Helical" evidence="6">
    <location>
        <begin position="175"/>
        <end position="196"/>
    </location>
</feature>
<feature type="transmembrane region" description="Helical" evidence="6">
    <location>
        <begin position="135"/>
        <end position="155"/>
    </location>
</feature>
<dbReference type="AlphaFoldDB" id="L7JYI5"/>
<proteinExistence type="predicted"/>
<organism evidence="8 9">
    <name type="scientific">Trachipleistophora hominis</name>
    <name type="common">Microsporidian parasite</name>
    <dbReference type="NCBI Taxonomy" id="72359"/>
    <lineage>
        <taxon>Eukaryota</taxon>
        <taxon>Fungi</taxon>
        <taxon>Fungi incertae sedis</taxon>
        <taxon>Microsporidia</taxon>
        <taxon>Pleistophoridae</taxon>
        <taxon>Trachipleistophora</taxon>
    </lineage>
</organism>
<dbReference type="Pfam" id="PF04750">
    <property type="entry name" value="Far-17a_AIG1"/>
    <property type="match status" value="1"/>
</dbReference>
<dbReference type="EMBL" id="JH993845">
    <property type="protein sequence ID" value="ELQ76494.1"/>
    <property type="molecule type" value="Genomic_DNA"/>
</dbReference>
<dbReference type="InParanoid" id="L7JYI5"/>
<evidence type="ECO:0000256" key="6">
    <source>
        <dbReference type="SAM" id="Phobius"/>
    </source>
</evidence>
<keyword evidence="9" id="KW-1185">Reference proteome</keyword>
<evidence type="ECO:0000256" key="2">
    <source>
        <dbReference type="ARBA" id="ARBA00022692"/>
    </source>
</evidence>
<dbReference type="HOGENOM" id="CLU_991064_0_0_1"/>
<dbReference type="GO" id="GO:0012505">
    <property type="term" value="C:endomembrane system"/>
    <property type="evidence" value="ECO:0007669"/>
    <property type="project" value="UniProtKB-SubCell"/>
</dbReference>
<dbReference type="OMA" id="SITFWFF"/>
<evidence type="ECO:0000256" key="5">
    <source>
        <dbReference type="SAM" id="MobiDB-lite"/>
    </source>
</evidence>
<keyword evidence="2 6" id="KW-0812">Transmembrane</keyword>
<evidence type="ECO:0000256" key="3">
    <source>
        <dbReference type="ARBA" id="ARBA00022989"/>
    </source>
</evidence>
<keyword evidence="3 6" id="KW-1133">Transmembrane helix</keyword>
<dbReference type="OrthoDB" id="1898221at2759"/>
<comment type="subcellular location">
    <subcellularLocation>
        <location evidence="1">Endomembrane system</location>
        <topology evidence="1">Multi-pass membrane protein</topology>
    </subcellularLocation>
</comment>
<evidence type="ECO:0000313" key="8">
    <source>
        <dbReference type="EMBL" id="ELQ76494.1"/>
    </source>
</evidence>
<dbReference type="InterPro" id="IPR006838">
    <property type="entry name" value="ADTRP_AIG1"/>
</dbReference>
<feature type="transmembrane region" description="Helical" evidence="6">
    <location>
        <begin position="66"/>
        <end position="87"/>
    </location>
</feature>
<feature type="transmembrane region" description="Helical" evidence="6">
    <location>
        <begin position="107"/>
        <end position="128"/>
    </location>
</feature>
<reference evidence="8 9" key="1">
    <citation type="journal article" date="2012" name="PLoS Pathog.">
        <title>The genome of the obligate intracellular parasite Trachipleistophora hominis: new insights into microsporidian genome dynamics and reductive evolution.</title>
        <authorList>
            <person name="Heinz E."/>
            <person name="Williams T.A."/>
            <person name="Nakjang S."/>
            <person name="Noel C.J."/>
            <person name="Swan D.C."/>
            <person name="Goldberg A.V."/>
            <person name="Harris S.R."/>
            <person name="Weinmaier T."/>
            <person name="Markert S."/>
            <person name="Becher D."/>
            <person name="Bernhardt J."/>
            <person name="Dagan T."/>
            <person name="Hacker C."/>
            <person name="Lucocq J.M."/>
            <person name="Schweder T."/>
            <person name="Rattei T."/>
            <person name="Hall N."/>
            <person name="Hirt R.P."/>
            <person name="Embley T.M."/>
        </authorList>
    </citation>
    <scope>NUCLEOTIDE SEQUENCE [LARGE SCALE GENOMIC DNA]</scope>
</reference>
<feature type="transmembrane region" description="Helical" evidence="6">
    <location>
        <begin position="40"/>
        <end position="59"/>
    </location>
</feature>